<feature type="domain" description="Heterokaryon incompatibility" evidence="1">
    <location>
        <begin position="192"/>
        <end position="328"/>
    </location>
</feature>
<dbReference type="PANTHER" id="PTHR33112">
    <property type="entry name" value="DOMAIN PROTEIN, PUTATIVE-RELATED"/>
    <property type="match status" value="1"/>
</dbReference>
<organism evidence="2 3">
    <name type="scientific">Alternaria alternata</name>
    <name type="common">Alternaria rot fungus</name>
    <name type="synonym">Torula alternata</name>
    <dbReference type="NCBI Taxonomy" id="5599"/>
    <lineage>
        <taxon>Eukaryota</taxon>
        <taxon>Fungi</taxon>
        <taxon>Dikarya</taxon>
        <taxon>Ascomycota</taxon>
        <taxon>Pezizomycotina</taxon>
        <taxon>Dothideomycetes</taxon>
        <taxon>Pleosporomycetidae</taxon>
        <taxon>Pleosporales</taxon>
        <taxon>Pleosporineae</taxon>
        <taxon>Pleosporaceae</taxon>
        <taxon>Alternaria</taxon>
        <taxon>Alternaria sect. Alternaria</taxon>
        <taxon>Alternaria alternata complex</taxon>
    </lineage>
</organism>
<dbReference type="PANTHER" id="PTHR33112:SF1">
    <property type="entry name" value="HETEROKARYON INCOMPATIBILITY DOMAIN-CONTAINING PROTEIN"/>
    <property type="match status" value="1"/>
</dbReference>
<dbReference type="GeneID" id="29109193"/>
<dbReference type="AlphaFoldDB" id="A0A177DLU3"/>
<evidence type="ECO:0000313" key="3">
    <source>
        <dbReference type="Proteomes" id="UP000077248"/>
    </source>
</evidence>
<keyword evidence="3" id="KW-1185">Reference proteome</keyword>
<dbReference type="KEGG" id="aalt:CC77DRAFT_1009502"/>
<dbReference type="OMA" id="VEIECEM"/>
<evidence type="ECO:0000259" key="1">
    <source>
        <dbReference type="Pfam" id="PF06985"/>
    </source>
</evidence>
<dbReference type="RefSeq" id="XP_018385210.1">
    <property type="nucleotide sequence ID" value="XM_018523599.1"/>
</dbReference>
<dbReference type="VEuPathDB" id="FungiDB:CC77DRAFT_1009502"/>
<dbReference type="InterPro" id="IPR010730">
    <property type="entry name" value="HET"/>
</dbReference>
<reference evidence="2 3" key="1">
    <citation type="submission" date="2016-05" db="EMBL/GenBank/DDBJ databases">
        <title>Comparative analysis of secretome profiles of manganese(II)-oxidizing ascomycete fungi.</title>
        <authorList>
            <consortium name="DOE Joint Genome Institute"/>
            <person name="Zeiner C.A."/>
            <person name="Purvine S.O."/>
            <person name="Zink E.M."/>
            <person name="Wu S."/>
            <person name="Pasa-Tolic L."/>
            <person name="Chaput D.L."/>
            <person name="Haridas S."/>
            <person name="Grigoriev I.V."/>
            <person name="Santelli C.M."/>
            <person name="Hansel C.M."/>
        </authorList>
    </citation>
    <scope>NUCLEOTIDE SEQUENCE [LARGE SCALE GENOMIC DNA]</scope>
    <source>
        <strain evidence="2 3">SRC1lrK2f</strain>
    </source>
</reference>
<proteinExistence type="predicted"/>
<name>A0A177DLU3_ALTAL</name>
<sequence>MSDMIKTIGILDHGPGQLHSEKSHTCDRCLAAWSKVPFDEKSADICEIGEKAEELLSSACQVCQMLGMEMLAHQNQTHSLEGPFLLRWQRENQDFGAAVLQDSNGIIRGKSRQPRTIHIRYSEFSESLEADGLEEHETPEGLHVDFGTIRSWLDKCDSHHQCKSDIDEEPQNLKVIDCVERVVVSAPLDCQYVALSYVWGGLVVETDLKSGLLPTMLPRTIEDSIKATLLIGYRYLWVDAFCIKQDDAEDKHRQIQQMDLIYTSAVLTLVAAAGSNPSYGLPGVSNARRLSYRAWTCIGDVRVTFSPDEVYRAVADSVWFTRGWTFQEGYVPRRRLYFTESGVLFICNEAEEQEDFHRSRDRWGARLLDGTLGTRPFGVRDELPGLHETLGLLEQYMERQLSYENDALDAMLGVLNYHHARNLSIGTICGLPYQTSMVGPNTICLSWRHDKPATRRRGYPSWSPLGWIGSIQFFSPDHQFFPSKKDADIISHHFRDGCAAWNNLKTSKYLQVAVNVHNLPIVNLVRSDSETFEGLLSDHPRTVLVVPAGTGESKVDYGGLNYYMDVKWDATPHDHSDSTCVTCVVYQSHEHFQCLMIVQDCGTHYERLGFASVGGMFYPDLMKAAGFNELASTTNGLPTLRPRESPNFYREHSYDSKDLDWLQDTEKVTITLG</sequence>
<gene>
    <name evidence="2" type="ORF">CC77DRAFT_1009502</name>
</gene>
<dbReference type="STRING" id="5599.A0A177DLU3"/>
<dbReference type="EMBL" id="KV441480">
    <property type="protein sequence ID" value="OAG19789.1"/>
    <property type="molecule type" value="Genomic_DNA"/>
</dbReference>
<dbReference type="Pfam" id="PF06985">
    <property type="entry name" value="HET"/>
    <property type="match status" value="1"/>
</dbReference>
<evidence type="ECO:0000313" key="2">
    <source>
        <dbReference type="EMBL" id="OAG19789.1"/>
    </source>
</evidence>
<accession>A0A177DLU3</accession>
<dbReference type="Proteomes" id="UP000077248">
    <property type="component" value="Unassembled WGS sequence"/>
</dbReference>
<protein>
    <submittedName>
        <fullName evidence="2">HET-domain-containing protein</fullName>
    </submittedName>
</protein>